<name>I7MEU4_TETTS</name>
<dbReference type="Proteomes" id="UP000009168">
    <property type="component" value="Unassembled WGS sequence"/>
</dbReference>
<keyword evidence="2" id="KW-1185">Reference proteome</keyword>
<sequence>MSEKRQNIHIQQNIYTNKDIVQKEKTKEVMIEDNDFFIQPKDLNYNVQSLIQNAGCAQVNSIPNQLDFQIDDKVQNNYEKKVNSQSDFKIEKNQKQQFIFVDEDNEYTELQTNNNSSHLLENQSQLIQSQKRFQSIKKDFGIQLNNQFLDQTSDCIEIQGMEFNVDKRANQNKKNYLNQQIQSRKEFIIIKDDENIYDDYKKQKYLIQSQSNQIYNQQQQRSTFVNEKQIQNQYKQNSHNFFNTFNQAQNVQQQNQQHQNNQLSVQIKYYVIWENKCIVIDDNFNYENAEKDQNNNQVQIEVYQDQKESNINQTLFINNLQKTNNSQQPCINQQNFKILTQNNQTSNKSQNNQIQIINLNKQNHKLQNGQFTINENNQSQNQYFINNQLENPDQKSIKKNNHYIMIDDNCDEENIELEKELQFIIQKEVNQKQHYLVKNKIDQALKNTIDSEKPYLSLKITNDVIIQNKMNNLSNNMEQHFMANKANLKRKQTNIFSNQDSLSSEYSLESLIQNEEILKEYESKKRQKTNAKEQIKQKQYLHQECIKEKEPFQINQFSFSPKKKTYVFQEKCHSFSQENREYFQQSEYIQTQTLGIKIHAGIRQYLESKKQDKLQLLLKGEDVDLIINQVDNTTKYLNFRGMKNFRAEIKIYYNDSYKIMDYIAYNNEQKECIIVDWKFSDLEVRTLIKKNEKHFQEQIIFTQNYFKNQFQVTLLIIPLKHIHNLKFKEYTIHDFPIS</sequence>
<gene>
    <name evidence="1" type="ORF">TTHERM_00440650</name>
</gene>
<protein>
    <submittedName>
        <fullName evidence="1">Uncharacterized protein</fullName>
    </submittedName>
</protein>
<dbReference type="RefSeq" id="XP_001017859.2">
    <property type="nucleotide sequence ID" value="XM_001017859.2"/>
</dbReference>
<accession>I7MEU4</accession>
<dbReference type="InParanoid" id="I7MEU4"/>
<dbReference type="AlphaFoldDB" id="I7MEU4"/>
<evidence type="ECO:0000313" key="2">
    <source>
        <dbReference type="Proteomes" id="UP000009168"/>
    </source>
</evidence>
<proteinExistence type="predicted"/>
<organism evidence="1 2">
    <name type="scientific">Tetrahymena thermophila (strain SB210)</name>
    <dbReference type="NCBI Taxonomy" id="312017"/>
    <lineage>
        <taxon>Eukaryota</taxon>
        <taxon>Sar</taxon>
        <taxon>Alveolata</taxon>
        <taxon>Ciliophora</taxon>
        <taxon>Intramacronucleata</taxon>
        <taxon>Oligohymenophorea</taxon>
        <taxon>Hymenostomatida</taxon>
        <taxon>Tetrahymenina</taxon>
        <taxon>Tetrahymenidae</taxon>
        <taxon>Tetrahymena</taxon>
    </lineage>
</organism>
<dbReference type="KEGG" id="tet:TTHERM_00440650"/>
<dbReference type="GeneID" id="7835028"/>
<dbReference type="EMBL" id="GG662663">
    <property type="protein sequence ID" value="EAR97614.2"/>
    <property type="molecule type" value="Genomic_DNA"/>
</dbReference>
<evidence type="ECO:0000313" key="1">
    <source>
        <dbReference type="EMBL" id="EAR97614.2"/>
    </source>
</evidence>
<reference evidence="2" key="1">
    <citation type="journal article" date="2006" name="PLoS Biol.">
        <title>Macronuclear genome sequence of the ciliate Tetrahymena thermophila, a model eukaryote.</title>
        <authorList>
            <person name="Eisen J.A."/>
            <person name="Coyne R.S."/>
            <person name="Wu M."/>
            <person name="Wu D."/>
            <person name="Thiagarajan M."/>
            <person name="Wortman J.R."/>
            <person name="Badger J.H."/>
            <person name="Ren Q."/>
            <person name="Amedeo P."/>
            <person name="Jones K.M."/>
            <person name="Tallon L.J."/>
            <person name="Delcher A.L."/>
            <person name="Salzberg S.L."/>
            <person name="Silva J.C."/>
            <person name="Haas B.J."/>
            <person name="Majoros W.H."/>
            <person name="Farzad M."/>
            <person name="Carlton J.M."/>
            <person name="Smith R.K. Jr."/>
            <person name="Garg J."/>
            <person name="Pearlman R.E."/>
            <person name="Karrer K.M."/>
            <person name="Sun L."/>
            <person name="Manning G."/>
            <person name="Elde N.C."/>
            <person name="Turkewitz A.P."/>
            <person name="Asai D.J."/>
            <person name="Wilkes D.E."/>
            <person name="Wang Y."/>
            <person name="Cai H."/>
            <person name="Collins K."/>
            <person name="Stewart B.A."/>
            <person name="Lee S.R."/>
            <person name="Wilamowska K."/>
            <person name="Weinberg Z."/>
            <person name="Ruzzo W.L."/>
            <person name="Wloga D."/>
            <person name="Gaertig J."/>
            <person name="Frankel J."/>
            <person name="Tsao C.-C."/>
            <person name="Gorovsky M.A."/>
            <person name="Keeling P.J."/>
            <person name="Waller R.F."/>
            <person name="Patron N.J."/>
            <person name="Cherry J.M."/>
            <person name="Stover N.A."/>
            <person name="Krieger C.J."/>
            <person name="del Toro C."/>
            <person name="Ryder H.F."/>
            <person name="Williamson S.C."/>
            <person name="Barbeau R.A."/>
            <person name="Hamilton E.P."/>
            <person name="Orias E."/>
        </authorList>
    </citation>
    <scope>NUCLEOTIDE SEQUENCE [LARGE SCALE GENOMIC DNA]</scope>
    <source>
        <strain evidence="2">SB210</strain>
    </source>
</reference>